<reference evidence="2" key="2">
    <citation type="journal article" date="2014" name="J. Invertebr. Pathol.">
        <title>Classification, genetic variation and pathogenicity of Lymantria dispar nucleopolyhedrovirus isolates from Asia, Europe, and North America.</title>
        <authorList>
            <person name="Harrison R.L."/>
            <person name="Keena M.A."/>
            <person name="Rowley D.L."/>
        </authorList>
    </citation>
    <scope>NUCLEOTIDE SEQUENCE</scope>
    <source>
        <strain evidence="2">2161</strain>
        <strain evidence="10">HrB</strain>
        <strain evidence="11">HrB-NJSS</strain>
    </source>
</reference>
<sequence>MFLYMMKARPVRRERSHVSNGGVQQRLMNIVRAGGDRAFYRLCGNTLRCLLPELGSLDAIKSTLDAIVETEQCLFNRSYLLKYSVAYLAAHSDGTNLQCAFNLRLLSYLLTRYDRYLN</sequence>
<reference evidence="9" key="11">
    <citation type="submission" date="2018-12" db="EMBL/GenBank/DDBJ databases">
        <title>The genome sequence and analysis of 3 newly sequenced Lymantria dispar multinucleocapsid nucleopolyhedrovirus strains; H2, J2 and T3 strain.</title>
        <authorList>
            <person name="Gencer D."/>
            <person name="Inan C."/>
            <person name="Nalcacioglu R."/>
            <person name="Yin F."/>
            <person name="Zhu Z."/>
            <person name="Wang J."/>
            <person name="Hu Z."/>
            <person name="Arif B."/>
            <person name="Demirbag Z."/>
            <person name="Demir I."/>
        </authorList>
    </citation>
    <scope>NUCLEOTIDE SEQUENCE</scope>
    <source>
        <strain evidence="9">H2</strain>
    </source>
</reference>
<dbReference type="EMBL" id="AF081810">
    <property type="protein sequence ID" value="AAC70345.1"/>
    <property type="molecule type" value="Genomic_DNA"/>
</dbReference>
<evidence type="ECO:0000313" key="5">
    <source>
        <dbReference type="EMBL" id="AMO28017.1"/>
    </source>
</evidence>
<dbReference type="RefSeq" id="NP_047796.1">
    <property type="nucleotide sequence ID" value="NC_001973.1"/>
</dbReference>
<proteinExistence type="predicted"/>
<evidence type="ECO:0000313" key="9">
    <source>
        <dbReference type="EMBL" id="QDH06002.1"/>
    </source>
</evidence>
<reference evidence="10" key="12">
    <citation type="journal article" date="2020" name="J. Invertebr. Pathol.">
        <title>Pathology and genome sequence of a Lymantria dispar multiple nucleopolyhedrovirus (LdMNPV) isolate from Heilongjiang, China.</title>
        <authorList>
            <person name="Harrison R.L."/>
            <person name="Rowley D.L."/>
            <person name="Keena M.A."/>
        </authorList>
    </citation>
    <scope>NUCLEOTIDE SEQUENCE</scope>
    <source>
        <strain evidence="10">HrB</strain>
        <strain evidence="11">HrB-NJSS</strain>
    </source>
</reference>
<evidence type="ECO:0000313" key="2">
    <source>
        <dbReference type="EMBL" id="AHC69671.1"/>
    </source>
</evidence>
<accession>Q9YMG9</accession>
<dbReference type="EMBL" id="MK089451">
    <property type="protein sequence ID" value="QDE15016.1"/>
    <property type="molecule type" value="Genomic_DNA"/>
</dbReference>
<reference evidence="4" key="6">
    <citation type="submission" date="2015-08" db="EMBL/GenBank/DDBJ databases">
        <title>Geographic isolates of Lymantria dispar multiple nucleopolyhedrovirus: Genomic analysis and biological activity against different host strains of Lymantria dispar.</title>
        <authorList>
            <person name="Harrison R.L."/>
            <person name="Rowley D.L."/>
            <person name="Keena M.A."/>
        </authorList>
    </citation>
    <scope>NUCLEOTIDE SEQUENCE</scope>
    <source>
        <strain evidence="4">3041</strain>
        <strain evidence="5">Ab-a624</strain>
    </source>
</reference>
<dbReference type="EMBL" id="KT626572">
    <property type="protein sequence ID" value="AMO28017.1"/>
    <property type="molecule type" value="Genomic_DNA"/>
</dbReference>
<dbReference type="KEGG" id="vg:1488559"/>
<dbReference type="EMBL" id="KY249580">
    <property type="protein sequence ID" value="AQQ80176.1"/>
    <property type="molecule type" value="Genomic_DNA"/>
</dbReference>
<reference evidence="1 12" key="1">
    <citation type="journal article" date="1999" name="Virology">
        <title>Sequence and analysis of the genome of a baculovirus pathogenic for Lymantria dispar.</title>
        <authorList>
            <person name="Kuzio J."/>
            <person name="Pearson M.N."/>
            <person name="Harwood S.H."/>
            <person name="Funk C.J."/>
            <person name="Evans J.T."/>
            <person name="Slavicek J.M."/>
            <person name="Rohrmann G.F."/>
        </authorList>
    </citation>
    <scope>NUCLEOTIDE SEQUENCE [LARGE SCALE GENOMIC DNA]</scope>
</reference>
<organism evidence="1 12">
    <name type="scientific">Lymantria dispar multicapsid nuclear polyhedrosis virus</name>
    <name type="common">LdMNPV</name>
    <dbReference type="NCBI Taxonomy" id="10449"/>
    <lineage>
        <taxon>Viruses</taxon>
        <taxon>Viruses incertae sedis</taxon>
        <taxon>Naldaviricetes</taxon>
        <taxon>Lefavirales</taxon>
        <taxon>Baculoviridae</taxon>
        <taxon>Alphabaculovirus</taxon>
        <taxon>Alphabaculovirus lydisparis</taxon>
    </lineage>
</organism>
<dbReference type="EMBL" id="KP027546">
    <property type="protein sequence ID" value="AJR20434.1"/>
    <property type="molecule type" value="Genomic_DNA"/>
</dbReference>
<reference evidence="6" key="8">
    <citation type="journal article" date="2017" name="J. Invertebr. Pathol.">
        <title>A comparison of the adaptations of strains of Lymantria dispar multiple nucleopolyhedrovirus to hosts from spatially isolated populations.</title>
        <authorList>
            <person name="Martemyanov V.V."/>
            <person name="Podgwaite J.D."/>
            <person name="Belousova I.A."/>
            <person name="Pavlushin S.V."/>
            <person name="Slavicek J.M."/>
            <person name="Baturina O.A."/>
            <person name="Kabilov M.R."/>
            <person name="Ilyinykh A.V."/>
        </authorList>
    </citation>
    <scope>NUCLEOTIDE SEQUENCE</scope>
    <source>
        <strain evidence="6">LdMNPV-27/0</strain>
    </source>
</reference>
<reference evidence="7" key="9">
    <citation type="submission" date="2017-06" db="EMBL/GenBank/DDBJ databases">
        <title>Complete Genome Sequence of a Lymantria dispar Nucleopolyhedrovirus (LdMNPV) strain from Turkey.</title>
        <authorList>
            <person name="Gencer D."/>
            <person name="Inan C."/>
            <person name="Nalcacioglu R."/>
            <person name="Yin F."/>
            <person name="Zhu Z."/>
            <person name="Wang J."/>
            <person name="Hu Z."/>
            <person name="Arif B.M."/>
            <person name="Demirbag Z."/>
            <person name="Demir I."/>
        </authorList>
    </citation>
    <scope>NUCLEOTIDE SEQUENCE</scope>
    <source>
        <strain evidence="7">T3</strain>
    </source>
</reference>
<reference evidence="8" key="10">
    <citation type="submission" date="2018-10" db="EMBL/GenBank/DDBJ databases">
        <title>The genome sequence and analysis of 3 newly sequenced Lymantria dispar multinucleocapsid nucleopolyhedrovirus strains: H2, J2 and T3 strain.</title>
        <authorList>
            <person name="Gencer D."/>
            <person name="Inan C."/>
            <person name="Nalcacioglu R."/>
            <person name="Yin F."/>
            <person name="Zhu Z."/>
            <person name="Wang J."/>
            <person name="Hu Z."/>
            <person name="Arif B."/>
            <person name="Demirbag Z."/>
            <person name="Demir I."/>
        </authorList>
    </citation>
    <scope>NUCLEOTIDE SEQUENCE</scope>
    <source>
        <strain evidence="8">J2</strain>
    </source>
</reference>
<reference evidence="3" key="7">
    <citation type="submission" date="2016-04" db="EMBL/GenBank/DDBJ databases">
        <authorList>
            <person name="Evans L.H."/>
            <person name="Alamgir A."/>
            <person name="Owens N."/>
            <person name="Weber N.D."/>
            <person name="Virtaneva K."/>
            <person name="Barbian K."/>
            <person name="Babar A."/>
            <person name="Rosenke K."/>
        </authorList>
    </citation>
    <scope>NUCLEOTIDE SEQUENCE</scope>
    <source>
        <strain evidence="3">LdMNPV-27/2</strain>
    </source>
</reference>
<name>Q9YMG9_NPVLD</name>
<dbReference type="Pfam" id="PF07346">
    <property type="entry name" value="DUF1477"/>
    <property type="match status" value="1"/>
</dbReference>
<evidence type="ECO:0000313" key="3">
    <source>
        <dbReference type="EMBL" id="AJR20434.1"/>
    </source>
</evidence>
<evidence type="ECO:0000313" key="1">
    <source>
        <dbReference type="EMBL" id="AAC70345.1"/>
    </source>
</evidence>
<dbReference type="OrthoDB" id="19035at10239"/>
<evidence type="ECO:0000313" key="8">
    <source>
        <dbReference type="EMBL" id="QDE15016.1"/>
    </source>
</evidence>
<evidence type="ECO:0000313" key="6">
    <source>
        <dbReference type="EMBL" id="AQQ80176.1"/>
    </source>
</evidence>
<reference evidence="3" key="4">
    <citation type="journal article" date="2015" name="Genome Announc.">
        <title>Complete Genome Sequence of a Western Siberian Lymantria dispar Multiple Nucleopolyhedrovirus Isolate.</title>
        <authorList>
            <person name="Kabilov M.R."/>
            <person name="Martemyanov V.V."/>
            <person name="Tupikin A.E."/>
            <person name="Baturina O.A."/>
            <person name="Belousova I.A."/>
            <person name="Bondar A.A."/>
            <person name="Ilyinykh A.V."/>
        </authorList>
    </citation>
    <scope>NUCLEOTIDE SEQUENCE</scope>
    <source>
        <strain evidence="3">LdMNPV-27/2</strain>
    </source>
</reference>
<reference evidence="2" key="5">
    <citation type="submission" date="2015-04" db="EMBL/GenBank/DDBJ databases">
        <authorList>
            <person name="Harrison R.L."/>
            <person name="Keena M.A."/>
            <person name="Rowley D.L."/>
        </authorList>
    </citation>
    <scope>NUCLEOTIDE SEQUENCE</scope>
    <source>
        <strain evidence="2">2161</strain>
    </source>
</reference>
<dbReference type="Proteomes" id="UP000203997">
    <property type="component" value="Segment"/>
</dbReference>
<evidence type="ECO:0000313" key="7">
    <source>
        <dbReference type="EMBL" id="AWJ76773.1"/>
    </source>
</evidence>
<dbReference type="EMBL" id="MF311096">
    <property type="protein sequence ID" value="AWJ76773.1"/>
    <property type="molecule type" value="Genomic_DNA"/>
</dbReference>
<protein>
    <submittedName>
        <fullName evidence="7">Ac19</fullName>
    </submittedName>
    <submittedName>
        <fullName evidence="1">LdOrf-159 peptide</fullName>
    </submittedName>
    <submittedName>
        <fullName evidence="2">ORF-170 protein</fullName>
    </submittedName>
    <submittedName>
        <fullName evidence="9">ORF157</fullName>
    </submittedName>
    <submittedName>
        <fullName evidence="3">Orf-159 protein</fullName>
    </submittedName>
</protein>
<reference evidence="3" key="3">
    <citation type="journal article" date="2015" name="Dokl. Biochem. Biophys.">
        <title>The enhancin gene: One of the genetic determinants of population variation in baculoviral virulence.</title>
        <authorList>
            <person name="Martemyanov V.V."/>
            <person name="Kabilov M.R."/>
            <person name="Tupikin A.E."/>
            <person name="Baturina O.A."/>
            <person name="Belousova I.A."/>
            <person name="Podgwaite J.D."/>
            <person name="Ilynykh A.V."/>
            <person name="Vlassov V.V."/>
        </authorList>
    </citation>
    <scope>NUCLEOTIDE SEQUENCE</scope>
    <source>
        <strain evidence="3">LdMNPV-27/2</strain>
    </source>
</reference>
<evidence type="ECO:0000313" key="10">
    <source>
        <dbReference type="EMBL" id="QPD01963.1"/>
    </source>
</evidence>
<dbReference type="InterPro" id="IPR009946">
    <property type="entry name" value="AcMNPV_Orf4"/>
</dbReference>
<gene>
    <name evidence="8" type="ORF">LdMNPV-J2_00160</name>
    <name evidence="7" type="ORF">LdMNPV-T3_00160</name>
</gene>
<dbReference type="EMBL" id="KF695050">
    <property type="protein sequence ID" value="AHC69671.1"/>
    <property type="molecule type" value="Genomic_DNA"/>
</dbReference>
<dbReference type="EMBL" id="MT782113">
    <property type="protein sequence ID" value="QPD02137.1"/>
    <property type="molecule type" value="Genomic_DNA"/>
</dbReference>
<dbReference type="EMBL" id="MK264918">
    <property type="protein sequence ID" value="QDH06002.1"/>
    <property type="molecule type" value="Genomic_DNA"/>
</dbReference>
<keyword evidence="12" id="KW-1185">Reference proteome</keyword>
<evidence type="ECO:0000313" key="12">
    <source>
        <dbReference type="Proteomes" id="UP000203997"/>
    </source>
</evidence>
<dbReference type="EMBL" id="MT782112">
    <property type="protein sequence ID" value="QPD01963.1"/>
    <property type="molecule type" value="Genomic_DNA"/>
</dbReference>
<dbReference type="PIR" id="T30509">
    <property type="entry name" value="T30509"/>
</dbReference>
<organismHost>
    <name type="scientific">Lepidoptera</name>
    <name type="common">moths &amp; butterflies</name>
    <dbReference type="NCBI Taxonomy" id="7088"/>
</organismHost>
<evidence type="ECO:0000313" key="4">
    <source>
        <dbReference type="EMBL" id="AMO27830.1"/>
    </source>
</evidence>
<dbReference type="EMBL" id="KT626571">
    <property type="protein sequence ID" value="AMO27830.1"/>
    <property type="molecule type" value="Genomic_DNA"/>
</dbReference>
<evidence type="ECO:0000313" key="11">
    <source>
        <dbReference type="EMBL" id="QPD02137.1"/>
    </source>
</evidence>